<comment type="subcellular location">
    <subcellularLocation>
        <location evidence="1">Cell membrane</location>
        <topology evidence="1">Single-pass type I membrane protein</topology>
    </subcellularLocation>
</comment>
<evidence type="ECO:0000256" key="4">
    <source>
        <dbReference type="ARBA" id="ARBA00022859"/>
    </source>
</evidence>
<dbReference type="InterPro" id="IPR021663">
    <property type="entry name" value="CD3_zeta/IgE_Fc_rcpt_gamma"/>
</dbReference>
<comment type="caution">
    <text evidence="10">The sequence shown here is derived from an EMBL/GenBank/DDBJ whole genome shotgun (WGS) entry which is preliminary data.</text>
</comment>
<dbReference type="Proteomes" id="UP001314229">
    <property type="component" value="Unassembled WGS sequence"/>
</dbReference>
<feature type="compositionally biased region" description="Basic residues" evidence="7">
    <location>
        <begin position="91"/>
        <end position="101"/>
    </location>
</feature>
<evidence type="ECO:0000256" key="2">
    <source>
        <dbReference type="ARBA" id="ARBA00022475"/>
    </source>
</evidence>
<evidence type="ECO:0000256" key="5">
    <source>
        <dbReference type="ARBA" id="ARBA00023130"/>
    </source>
</evidence>
<dbReference type="GO" id="GO:0002250">
    <property type="term" value="P:adaptive immune response"/>
    <property type="evidence" value="ECO:0007669"/>
    <property type="project" value="UniProtKB-KW"/>
</dbReference>
<gene>
    <name evidence="10" type="ORF">FSCOSCO3_A036914</name>
</gene>
<reference evidence="10 11" key="1">
    <citation type="submission" date="2024-01" db="EMBL/GenBank/DDBJ databases">
        <authorList>
            <person name="Alioto T."/>
            <person name="Alioto T."/>
            <person name="Gomez Garrido J."/>
        </authorList>
    </citation>
    <scope>NUCLEOTIDE SEQUENCE [LARGE SCALE GENOMIC DNA]</scope>
</reference>
<feature type="chain" id="PRO_5043539032" evidence="9">
    <location>
        <begin position="22"/>
        <end position="130"/>
    </location>
</feature>
<dbReference type="PANTHER" id="PTHR10035:SF2">
    <property type="entry name" value="T-CELL SURFACE GLYCOPROTEIN CD3 ZETA CHAIN"/>
    <property type="match status" value="1"/>
</dbReference>
<evidence type="ECO:0000256" key="1">
    <source>
        <dbReference type="ARBA" id="ARBA00004251"/>
    </source>
</evidence>
<dbReference type="InterPro" id="IPR024128">
    <property type="entry name" value="T-cell_CD3_zeta"/>
</dbReference>
<keyword evidence="8" id="KW-0472">Membrane</keyword>
<keyword evidence="6" id="KW-0675">Receptor</keyword>
<keyword evidence="2" id="KW-1003">Cell membrane</keyword>
<dbReference type="Pfam" id="PF11628">
    <property type="entry name" value="TCR_zetazeta"/>
    <property type="match status" value="1"/>
</dbReference>
<dbReference type="AlphaFoldDB" id="A0AAV1NI40"/>
<feature type="transmembrane region" description="Helical" evidence="8">
    <location>
        <begin position="30"/>
        <end position="50"/>
    </location>
</feature>
<evidence type="ECO:0000313" key="10">
    <source>
        <dbReference type="EMBL" id="CAK6959242.1"/>
    </source>
</evidence>
<dbReference type="EMBL" id="CAWUFR010000038">
    <property type="protein sequence ID" value="CAK6959242.1"/>
    <property type="molecule type" value="Genomic_DNA"/>
</dbReference>
<dbReference type="GO" id="GO:0098797">
    <property type="term" value="C:plasma membrane protein complex"/>
    <property type="evidence" value="ECO:0007669"/>
    <property type="project" value="UniProtKB-ARBA"/>
</dbReference>
<protein>
    <submittedName>
        <fullName evidence="10">T-cell surface glycoprotein CD3 zeta chain-like</fullName>
    </submittedName>
</protein>
<keyword evidence="8" id="KW-1133">Transmembrane helix</keyword>
<evidence type="ECO:0000256" key="7">
    <source>
        <dbReference type="SAM" id="MobiDB-lite"/>
    </source>
</evidence>
<evidence type="ECO:0000256" key="6">
    <source>
        <dbReference type="ARBA" id="ARBA00023170"/>
    </source>
</evidence>
<dbReference type="PANTHER" id="PTHR10035">
    <property type="entry name" value="T-CELL SURFACE GLYCOPROTEIN CD3 ZETA CHAIN"/>
    <property type="match status" value="1"/>
</dbReference>
<name>A0AAV1NI40_SCOSC</name>
<keyword evidence="3" id="KW-0597">Phosphoprotein</keyword>
<keyword evidence="5" id="KW-1064">Adaptive immunity</keyword>
<keyword evidence="9" id="KW-0732">Signal</keyword>
<keyword evidence="8" id="KW-0812">Transmembrane</keyword>
<feature type="region of interest" description="Disordered" evidence="7">
    <location>
        <begin position="78"/>
        <end position="130"/>
    </location>
</feature>
<evidence type="ECO:0000256" key="9">
    <source>
        <dbReference type="SAM" id="SignalP"/>
    </source>
</evidence>
<feature type="compositionally biased region" description="Polar residues" evidence="7">
    <location>
        <begin position="119"/>
        <end position="130"/>
    </location>
</feature>
<accession>A0AAV1NI40</accession>
<evidence type="ECO:0000313" key="11">
    <source>
        <dbReference type="Proteomes" id="UP001314229"/>
    </source>
</evidence>
<evidence type="ECO:0000256" key="3">
    <source>
        <dbReference type="ARBA" id="ARBA00022553"/>
    </source>
</evidence>
<keyword evidence="4" id="KW-0391">Immunity</keyword>
<evidence type="ECO:0000256" key="8">
    <source>
        <dbReference type="SAM" id="Phobius"/>
    </source>
</evidence>
<keyword evidence="11" id="KW-1185">Reference proteome</keyword>
<organism evidence="10 11">
    <name type="scientific">Scomber scombrus</name>
    <name type="common">Atlantic mackerel</name>
    <name type="synonym">Scomber vernalis</name>
    <dbReference type="NCBI Taxonomy" id="13677"/>
    <lineage>
        <taxon>Eukaryota</taxon>
        <taxon>Metazoa</taxon>
        <taxon>Chordata</taxon>
        <taxon>Craniata</taxon>
        <taxon>Vertebrata</taxon>
        <taxon>Euteleostomi</taxon>
        <taxon>Actinopterygii</taxon>
        <taxon>Neopterygii</taxon>
        <taxon>Teleostei</taxon>
        <taxon>Neoteleostei</taxon>
        <taxon>Acanthomorphata</taxon>
        <taxon>Pelagiaria</taxon>
        <taxon>Scombriformes</taxon>
        <taxon>Scombridae</taxon>
        <taxon>Scomber</taxon>
    </lineage>
</organism>
<proteinExistence type="predicted"/>
<sequence>MNTLRTGVFLLFGLLVPVSCSEPFFNDLVICYFLDAFLMVYCITITGFFFRAKFANLPAEAVKMPQDTNGIYQELERPMDADPYQVLEPSKRKKKAKKKRKTESTQPGAMEMDVFESMVGTSTAPSRRPQ</sequence>
<feature type="signal peptide" evidence="9">
    <location>
        <begin position="1"/>
        <end position="21"/>
    </location>
</feature>